<accession>A0ACC0W3F4</accession>
<organism evidence="1 2">
    <name type="scientific">Peronosclerospora sorghi</name>
    <dbReference type="NCBI Taxonomy" id="230839"/>
    <lineage>
        <taxon>Eukaryota</taxon>
        <taxon>Sar</taxon>
        <taxon>Stramenopiles</taxon>
        <taxon>Oomycota</taxon>
        <taxon>Peronosporomycetes</taxon>
        <taxon>Peronosporales</taxon>
        <taxon>Peronosporaceae</taxon>
        <taxon>Peronosclerospora</taxon>
    </lineage>
</organism>
<sequence length="118" mass="13463">MYREREDPSLGSSRCARTYRGDDRCGLVSPGTAFADERGDLCVLAWLCRVYYPQGRITVAVEKSSQAGHVDVIEWLYAHHGNVCWGANEMHVAAEYDHMRMVQWLHAHTTPPSWESRP</sequence>
<keyword evidence="2" id="KW-1185">Reference proteome</keyword>
<gene>
    <name evidence="1" type="ORF">PsorP6_005007</name>
</gene>
<evidence type="ECO:0000313" key="2">
    <source>
        <dbReference type="Proteomes" id="UP001163321"/>
    </source>
</evidence>
<evidence type="ECO:0000313" key="1">
    <source>
        <dbReference type="EMBL" id="KAI9912541.1"/>
    </source>
</evidence>
<comment type="caution">
    <text evidence="1">The sequence shown here is derived from an EMBL/GenBank/DDBJ whole genome shotgun (WGS) entry which is preliminary data.</text>
</comment>
<protein>
    <submittedName>
        <fullName evidence="1">Uncharacterized protein</fullName>
    </submittedName>
</protein>
<reference evidence="1 2" key="1">
    <citation type="journal article" date="2022" name="bioRxiv">
        <title>The genome of the oomycete Peronosclerospora sorghi, a cosmopolitan pathogen of maize and sorghum, is inflated with dispersed pseudogenes.</title>
        <authorList>
            <person name="Fletcher K."/>
            <person name="Martin F."/>
            <person name="Isakeit T."/>
            <person name="Cavanaugh K."/>
            <person name="Magill C."/>
            <person name="Michelmore R."/>
        </authorList>
    </citation>
    <scope>NUCLEOTIDE SEQUENCE [LARGE SCALE GENOMIC DNA]</scope>
    <source>
        <strain evidence="1">P6</strain>
    </source>
</reference>
<dbReference type="Proteomes" id="UP001163321">
    <property type="component" value="Chromosome 4"/>
</dbReference>
<name>A0ACC0W3F4_9STRA</name>
<dbReference type="EMBL" id="CM047583">
    <property type="protein sequence ID" value="KAI9912541.1"/>
    <property type="molecule type" value="Genomic_DNA"/>
</dbReference>
<proteinExistence type="predicted"/>